<feature type="region of interest" description="Disordered" evidence="2">
    <location>
        <begin position="2133"/>
        <end position="2172"/>
    </location>
</feature>
<feature type="transmembrane region" description="Helical" evidence="3">
    <location>
        <begin position="468"/>
        <end position="487"/>
    </location>
</feature>
<feature type="region of interest" description="Disordered" evidence="2">
    <location>
        <begin position="2326"/>
        <end position="2350"/>
    </location>
</feature>
<keyword evidence="3" id="KW-0812">Transmembrane</keyword>
<accession>A0A2H0LSX1</accession>
<feature type="compositionally biased region" description="Basic and acidic residues" evidence="2">
    <location>
        <begin position="1856"/>
        <end position="1872"/>
    </location>
</feature>
<feature type="coiled-coil region" evidence="1">
    <location>
        <begin position="2014"/>
        <end position="2049"/>
    </location>
</feature>
<dbReference type="PANTHER" id="PTHR43941:SF1">
    <property type="entry name" value="STRUCTURAL MAINTENANCE OF CHROMOSOMES PROTEIN 2"/>
    <property type="match status" value="1"/>
</dbReference>
<comment type="caution">
    <text evidence="5">The sequence shown here is derived from an EMBL/GenBank/DDBJ whole genome shotgun (WGS) entry which is preliminary data.</text>
</comment>
<keyword evidence="3" id="KW-1133">Transmembrane helix</keyword>
<dbReference type="Proteomes" id="UP000230859">
    <property type="component" value="Unassembled WGS sequence"/>
</dbReference>
<dbReference type="GO" id="GO:0000796">
    <property type="term" value="C:condensin complex"/>
    <property type="evidence" value="ECO:0007669"/>
    <property type="project" value="TreeGrafter"/>
</dbReference>
<dbReference type="InterPro" id="IPR011989">
    <property type="entry name" value="ARM-like"/>
</dbReference>
<evidence type="ECO:0000259" key="4">
    <source>
        <dbReference type="Pfam" id="PF04389"/>
    </source>
</evidence>
<dbReference type="SUPFAM" id="SSF48371">
    <property type="entry name" value="ARM repeat"/>
    <property type="match status" value="1"/>
</dbReference>
<name>A0A2H0LSX1_9BACT</name>
<dbReference type="Gene3D" id="1.25.10.10">
    <property type="entry name" value="Leucine-rich Repeat Variant"/>
    <property type="match status" value="1"/>
</dbReference>
<evidence type="ECO:0000313" key="5">
    <source>
        <dbReference type="EMBL" id="PIQ87533.1"/>
    </source>
</evidence>
<dbReference type="GO" id="GO:0000793">
    <property type="term" value="C:condensed chromosome"/>
    <property type="evidence" value="ECO:0007669"/>
    <property type="project" value="TreeGrafter"/>
</dbReference>
<evidence type="ECO:0000256" key="2">
    <source>
        <dbReference type="SAM" id="MobiDB-lite"/>
    </source>
</evidence>
<feature type="region of interest" description="Disordered" evidence="2">
    <location>
        <begin position="1856"/>
        <end position="1875"/>
    </location>
</feature>
<reference evidence="5 6" key="1">
    <citation type="submission" date="2017-09" db="EMBL/GenBank/DDBJ databases">
        <title>Depth-based differentiation of microbial function through sediment-hosted aquifers and enrichment of novel symbionts in the deep terrestrial subsurface.</title>
        <authorList>
            <person name="Probst A.J."/>
            <person name="Ladd B."/>
            <person name="Jarett J.K."/>
            <person name="Geller-Mcgrath D.E."/>
            <person name="Sieber C.M."/>
            <person name="Emerson J.B."/>
            <person name="Anantharaman K."/>
            <person name="Thomas B.C."/>
            <person name="Malmstrom R."/>
            <person name="Stieglmeier M."/>
            <person name="Klingl A."/>
            <person name="Woyke T."/>
            <person name="Ryan C.M."/>
            <person name="Banfield J.F."/>
        </authorList>
    </citation>
    <scope>NUCLEOTIDE SEQUENCE [LARGE SCALE GENOMIC DNA]</scope>
    <source>
        <strain evidence="5">CG11_big_fil_rev_8_21_14_0_20_45_26</strain>
    </source>
</reference>
<dbReference type="InterPro" id="IPR007484">
    <property type="entry name" value="Peptidase_M28"/>
</dbReference>
<keyword evidence="1" id="KW-0175">Coiled coil</keyword>
<dbReference type="PANTHER" id="PTHR43941">
    <property type="entry name" value="STRUCTURAL MAINTENANCE OF CHROMOSOMES PROTEIN 2"/>
    <property type="match status" value="1"/>
</dbReference>
<evidence type="ECO:0000313" key="6">
    <source>
        <dbReference type="Proteomes" id="UP000230859"/>
    </source>
</evidence>
<sequence>MAGCKELHMRRIAQQTCFRIASLVVILAMIHSDLAWASGGDLSIVKNEAATIRPLAVTETPAIFELEDAIQQATNPVLHNRIKTLIQQLDVDRYLTSEPRSELRTEDYRAYLRGEIKGSLGPLIMEAIRSGDVTPPPLELPMPIAMSQIPEDVTPKEKILSALQAVRTMMEETDRAVLNDFTQAIDEALESVFQKARRDRTLTAEKFNTLLRTQFQAAYRERMKQQIATHIRHASQLQEDPKEKALPVSEVVGRKYQRVPRFIKWILSENPQLENDREVQEKLSWVNQRLNQLPEVPDEVVEQAIQKADAFLQGAVHQEPVVNSTKEKKPPALAIGTQVPKTVQEPVKAEPGLLRELARVSERLEAKRKEESDLRSALAELQGAIRNEKEEIVLKALNKAKEAKASLHANTQAQIKTLEKEKADLETRLGRSELRGKASFSVREVFKSLVRFKRPQFGRGVGFAVEKLAPTFFLGWVWGGILLWYAYHTWNWDEIKLYTWTVQNETSSITVTGLLWLVEIFLTPFLHVGFVALASFPVVLIKEVIQLIGRVISFPVRLGRISSFDQTTELTDDLVKRAAKDYAKLDSNLLLRIFESWKERNASEKVKRLLSDPRFQGRHQKIKQAIEHEDLKRDLRQSFIAKGQTRVFEQLESLERRAGIQKNGSYQQFDHAVKAFLDDGGISPWVQFLMKVPERSLPVVIRDIDHVLRARSRLNGDGNFDELPDVLRAYELKRGPVSTLTESFVLGLLTPQNIPIEERIQAALRYDSGEKLRNLGLPESLTDLNEPVSLDELSRVAANDSKLKTEFGSGPIKRMIQKMGQDGLYSYYESERPPYYVEFLGDVNGMTPGFNRPEEKFRVAYDREEVKDSSLDQDTLPLASPLDQAKALIKSLRTKYPNLYENFIGPKREILKGEALDSVLDVKSMNKVITLFIHKVPGWEAVPESERAEFFLKALQMIHHAELIFGLAQEKSPRKQALEYWRRVRVTLKGQTYLSQTSKLYAVMAKIVDSKIERLTYEETAGRKGMMQFYLSGKTFVDFFRGCASFDCTARRGEEGTVGQFSQTMAVVPDPAFFLFKIIENKRWIGNIYSLVTKDKDGKTYLFIDMFSISPAHTMTEVQKKQMARRFFEAAAQWAGEIGLDGIILSSAASQRDNVGSPLKEAVMDFAKDGVQSHNLRKAGGKGYFSEFGLHEEYIQNFGGEATSGLRFIRGFLIPAKPVDRELERARIQLFKLQETVFGIQEESERLKKAKAARIKERSILDARMEQARRERKIAVEEALRTERSDVQVAVDRIGLELGELQGRIKQAEFRFENLKTQLNGHRSELRFLSEPLAIQSGVFLAGFGPLFFMAASVLGGYLIWTILKGTTPQENRHTDVYQPIIPLAQHFTKPELEALLAELDRNLSNVMNRVPRGLKERFGEVKPRWEEHGKSQVLAIRRVLEVLKNQGSVFTFLKGTDFYGQFKIQTKSLGLPESFDEPGTRVPLKGVSNGYLELSAREAEDLYRGDVSCDCTSFTQGSAFFETVPQFLFDPGFLNFKVVLNGKWMGNVYLLVAKDENDRPVVVIDAVQISPWVLKNGALKPLTKSIVRSVFEWSRAQGFRDVFLSKFISNFYRVYQILDPLFPARPVTIEKVGGFDHLKALGFWEKGAYRNQYLETFSPRWNQPLAVSHNESKASLFLRRVNRSELRTAEPPVVLTRKDGIRVTMPPKTTVETDKTNESFKALTPQATQVEGSLSDGVLKLLTKAGMLGVLNPTSLFSLAGYKFILPFAFKIVFIGEKHAEVKIGDMGIVKYDHDQKNFEITYENDVIKMTGDGEVVLPWLEEPLRIPEGSTFKVTKASIHIETPEGRVFEIKKPEEKVPEREQNAPEESGKAPVSMPLLASGLAGFGAQILDEIEKAFAKEKETKLLQKLAQSRQKADALKLRIHEEALQLLEKIKTFDLSQTPQELVDTLEALRRSFKNKFENDIAAILNELADFKKVKAFDAHNTEIESISKNTQGALTDADQALLDNFRETMRQKLEQTKSHLKEQTERLLQRAGESVESARARPLEDSPSEISNAIDALKRDLVEVMQTGFSEMEREVMGFEFPALEALHEDLTAYFKSRQETLLTALQALWTPVPEANSLDEGLVPEVPQESQEDQEAHTQLPPAEAAPESKEPIRDLTTTDQRTKRLARVSEQIKKRIAVLRNLKARERDLKASLTNLEQEVEEADRTLRMKTEEIAEEERRFREIDQMLQDRRNEVETLEQTARRLTQAAPELAALEESAGKLKEEVTHLAADKESLEGVISTLQKEAETLSIKKQDMIRAIAELQSRMTAYEERLTSQSEEEASIGRRLQNARTEEKDLSDSLERLKVERRSMAQSLGAISDEVTDLTARFSRLKADVDALEARKQALTDELGSVEEIKPKINVQRLVKRLREYLQIPSGSGREEEFRKRLITELQEIGGHEVKLKRLKKPLNLIWDIPAADDFKGVLHKIGLNAHMDRTTHNVTDVSLKDGFLYAQGRNGNAGLDDTLGVAAIMEALTTLKEKKIPHPLIRVIFTVEEERGFQGAADIVERHPEIVQDLDLLVPIDGPLLDRESQHQFRHGPPGENVLPLAVKFMNLQESGAIRDWVHRVGTAVGEAVWQAARSGIVGMGAVLVKHKPAEFTPSAGDERRFMSTGVGIAHFRVNHQDATGHVPNDSAKIEHFVLLTEWVLALSQGIRSELRMFPPPPSDDDFLYPHQPEGGVNDFSDMESVFEVTDYLREHQETDIVSYILAQMNQGKNLILWNVNGPTPWILKDLGKIIRELLERKKIAQIHLDLPKESQELVYEFLRRGKASPELIWMIESRFPPFLPQEFRRPDLYLDILRQVHEFNIDQPDQKKIKVIAYYDKVLPPIPEFGRGFPRTLPPNPFQNPLLERIVGVVSGFAEENPDKGYLIVKPIEDELPARLRQNPRVLSILHVDKHTGFGPQKPENKLAMFMSQQASDNQKSFALPILPDAPFYGEEINAVPRNLPVPKQGFNEFRNYPHLVMSTGSEDKSKDTETIEPIPDDEGVKPPLSPMPVGGRSELRQGLSQVFQEREDAITELIHIGKPAVPTLVVALDEPSTSLRLGAIQVLGNLGDTRVASHLNTLASDQELSGAVKDAIQAIAVRERKRRAHAARTESNHGIFWDQETLRFLQHTLQDSRIQIELDAESLLRKKGGRLEVTGSGFMESVRALKRLLPVELTSRLSVEIINFNEAIKTPEIERAFGLARGLKGIVSVRNAAVGTDRTNETDPAGRVRSVQIAYEKNMARWQGAIDILVKTPHEGELVDGRKLFLAALLKKQVRSRLSKTSNRQIERLLTRAGMKGMNGLFVLTPEPKAYFDAEFLMQVELANQMLAGSV</sequence>
<dbReference type="Gene3D" id="3.40.630.10">
    <property type="entry name" value="Zn peptidases"/>
    <property type="match status" value="1"/>
</dbReference>
<dbReference type="InterPro" id="IPR016024">
    <property type="entry name" value="ARM-type_fold"/>
</dbReference>
<proteinExistence type="predicted"/>
<feature type="coiled-coil region" evidence="1">
    <location>
        <begin position="354"/>
        <end position="435"/>
    </location>
</feature>
<evidence type="ECO:0000256" key="1">
    <source>
        <dbReference type="SAM" id="Coils"/>
    </source>
</evidence>
<feature type="domain" description="Peptidase M28" evidence="4">
    <location>
        <begin position="2481"/>
        <end position="2689"/>
    </location>
</feature>
<evidence type="ECO:0000256" key="3">
    <source>
        <dbReference type="SAM" id="Phobius"/>
    </source>
</evidence>
<feature type="coiled-coil region" evidence="1">
    <location>
        <begin position="1258"/>
        <end position="1325"/>
    </location>
</feature>
<gene>
    <name evidence="5" type="ORF">COV74_00230</name>
</gene>
<dbReference type="GO" id="GO:0000785">
    <property type="term" value="C:chromatin"/>
    <property type="evidence" value="ECO:0007669"/>
    <property type="project" value="TreeGrafter"/>
</dbReference>
<protein>
    <recommendedName>
        <fullName evidence="4">Peptidase M28 domain-containing protein</fullName>
    </recommendedName>
</protein>
<dbReference type="GO" id="GO:0003682">
    <property type="term" value="F:chromatin binding"/>
    <property type="evidence" value="ECO:0007669"/>
    <property type="project" value="TreeGrafter"/>
</dbReference>
<dbReference type="SUPFAM" id="SSF53187">
    <property type="entry name" value="Zn-dependent exopeptidases"/>
    <property type="match status" value="1"/>
</dbReference>
<organism evidence="5 6">
    <name type="scientific">Candidatus Abzuiibacterium crystallinum</name>
    <dbReference type="NCBI Taxonomy" id="1974748"/>
    <lineage>
        <taxon>Bacteria</taxon>
        <taxon>Pseudomonadati</taxon>
        <taxon>Candidatus Omnitrophota</taxon>
        <taxon>Candidatus Abzuiibacterium</taxon>
    </lineage>
</organism>
<keyword evidence="3" id="KW-0472">Membrane</keyword>
<dbReference type="EMBL" id="PCVY01000003">
    <property type="protein sequence ID" value="PIQ87533.1"/>
    <property type="molecule type" value="Genomic_DNA"/>
</dbReference>
<feature type="transmembrane region" description="Helical" evidence="3">
    <location>
        <begin position="514"/>
        <end position="540"/>
    </location>
</feature>
<feature type="region of interest" description="Disordered" evidence="2">
    <location>
        <begin position="3019"/>
        <end position="3047"/>
    </location>
</feature>
<dbReference type="Pfam" id="PF04389">
    <property type="entry name" value="Peptidase_M28"/>
    <property type="match status" value="1"/>
</dbReference>